<organism evidence="2 4">
    <name type="scientific">Marasmiellus scandens</name>
    <dbReference type="NCBI Taxonomy" id="2682957"/>
    <lineage>
        <taxon>Eukaryota</taxon>
        <taxon>Fungi</taxon>
        <taxon>Dikarya</taxon>
        <taxon>Basidiomycota</taxon>
        <taxon>Agaricomycotina</taxon>
        <taxon>Agaricomycetes</taxon>
        <taxon>Agaricomycetidae</taxon>
        <taxon>Agaricales</taxon>
        <taxon>Marasmiineae</taxon>
        <taxon>Omphalotaceae</taxon>
        <taxon>Marasmiellus</taxon>
    </lineage>
</organism>
<evidence type="ECO:0000256" key="1">
    <source>
        <dbReference type="SAM" id="MobiDB-lite"/>
    </source>
</evidence>
<feature type="region of interest" description="Disordered" evidence="1">
    <location>
        <begin position="35"/>
        <end position="66"/>
    </location>
</feature>
<proteinExistence type="predicted"/>
<sequence length="543" mass="60207">MATALRVSMRLVEGRKEEWPGESEYYHVTQADLPIVLDDPPPQSPTSSMTLRPSIRSKKSKMPKLPKFTFLSRKRSILDEFPSPPSHVPTPTSATQSTGSSWPIEWPNFEPETKGSALQNRFKTLTTKIFARGRRESTVTIPNRKRRSSSVRALHTQSKALPDAPGANPDTITYPVVDPAELTASPLSLLIPSAQSSFLPPSPSWLSRNVLEVETAATTPITPQSPLPLPIPPRILVTGTESPPLSPLEATEGLLATPGRAQRGNPQYSRNSSWTDLKESDSETALLLQPQPQFHKSASSLAVAKPLPATPTSSEKEFFIPSTSPSDSEVPPQLRTLFSALCSEAGLFISNLSNITDFSSVSNHNTLNNSNNRNAMDTTYGKRTDVVDAGGEYDYSGMQWFKDPPPRSQPVPQPTGAPYVPPPEVIEQNEAFRFALSAAPNVLYGRYKHYGQLGVLAWCSEFSELIDNLKDLGFAGNMFVSTRTQALKTCEEILRLHLDVKMQIIVLYLSSQVQRLRRFLDGERVWDDYPEPQFPLDYTQYKQ</sequence>
<evidence type="ECO:0000313" key="4">
    <source>
        <dbReference type="Proteomes" id="UP001498398"/>
    </source>
</evidence>
<protein>
    <submittedName>
        <fullName evidence="2">Uncharacterized protein</fullName>
    </submittedName>
</protein>
<comment type="caution">
    <text evidence="2">The sequence shown here is derived from an EMBL/GenBank/DDBJ whole genome shotgun (WGS) entry which is preliminary data.</text>
</comment>
<accession>A0ABR1JQD5</accession>
<reference evidence="2 4" key="1">
    <citation type="submission" date="2024-01" db="EMBL/GenBank/DDBJ databases">
        <title>A draft genome for the cacao thread blight pathogen Marasmiellus scandens.</title>
        <authorList>
            <person name="Baruah I.K."/>
            <person name="Leung J."/>
            <person name="Bukari Y."/>
            <person name="Amoako-Attah I."/>
            <person name="Meinhardt L.W."/>
            <person name="Bailey B.A."/>
            <person name="Cohen S.P."/>
        </authorList>
    </citation>
    <scope>NUCLEOTIDE SEQUENCE [LARGE SCALE GENOMIC DNA]</scope>
    <source>
        <strain evidence="2 4">GH-19</strain>
    </source>
</reference>
<evidence type="ECO:0000313" key="3">
    <source>
        <dbReference type="EMBL" id="KAK7465835.1"/>
    </source>
</evidence>
<feature type="region of interest" description="Disordered" evidence="1">
    <location>
        <begin position="307"/>
        <end position="330"/>
    </location>
</feature>
<keyword evidence="4" id="KW-1185">Reference proteome</keyword>
<gene>
    <name evidence="3" type="ORF">VKT23_005806</name>
    <name evidence="2" type="ORF">VKT23_007207</name>
</gene>
<dbReference type="EMBL" id="JBANRG010000009">
    <property type="protein sequence ID" value="KAK7463871.1"/>
    <property type="molecule type" value="Genomic_DNA"/>
</dbReference>
<feature type="region of interest" description="Disordered" evidence="1">
    <location>
        <begin position="135"/>
        <end position="172"/>
    </location>
</feature>
<evidence type="ECO:0000313" key="2">
    <source>
        <dbReference type="EMBL" id="KAK7463871.1"/>
    </source>
</evidence>
<feature type="compositionally biased region" description="Basic residues" evidence="1">
    <location>
        <begin position="55"/>
        <end position="64"/>
    </location>
</feature>
<dbReference type="EMBL" id="JBANRG010000006">
    <property type="protein sequence ID" value="KAK7465835.1"/>
    <property type="molecule type" value="Genomic_DNA"/>
</dbReference>
<name>A0ABR1JQD5_9AGAR</name>
<feature type="region of interest" description="Disordered" evidence="1">
    <location>
        <begin position="81"/>
        <end position="115"/>
    </location>
</feature>
<dbReference type="Proteomes" id="UP001498398">
    <property type="component" value="Unassembled WGS sequence"/>
</dbReference>